<dbReference type="EMBL" id="JBHRSW010000017">
    <property type="protein sequence ID" value="MFC3122069.1"/>
    <property type="molecule type" value="Genomic_DNA"/>
</dbReference>
<evidence type="ECO:0000313" key="2">
    <source>
        <dbReference type="Proteomes" id="UP001595478"/>
    </source>
</evidence>
<sequence length="312" mass="36306">MATIAAYGHACNKVGICFNGNQMESRFSNGAQVRTGLFNKHITKGIRPSFDTVASIEDEANGTMNIFYSPIWDALELVENDDNKICDVLELQDVNVMAVLFEKQRNYDRTLQLKPLSKKVIWDLRRIASQSALAALILIRQQKSKSSPSVSMSKHELDETLILFLINAFVCGLLPYKYCGNYIFSFLEAKFCWQKPVTNYRGLHNNSAYKEIEERTNISTLMRRFRRSWTEHEFMLFFNRMDEGVSHFIKDELIDLSANLDVHDTFELRGSSLRCLYWVMKRINRSSPDIDKFCLVEQDKRYFLKKLDHFSL</sequence>
<reference evidence="2" key="1">
    <citation type="journal article" date="2019" name="Int. J. Syst. Evol. Microbiol.">
        <title>The Global Catalogue of Microorganisms (GCM) 10K type strain sequencing project: providing services to taxonomists for standard genome sequencing and annotation.</title>
        <authorList>
            <consortium name="The Broad Institute Genomics Platform"/>
            <consortium name="The Broad Institute Genome Sequencing Center for Infectious Disease"/>
            <person name="Wu L."/>
            <person name="Ma J."/>
        </authorList>
    </citation>
    <scope>NUCLEOTIDE SEQUENCE [LARGE SCALE GENOMIC DNA]</scope>
    <source>
        <strain evidence="2">KCTC 52473</strain>
    </source>
</reference>
<organism evidence="1 2">
    <name type="scientific">Agaribacter flavus</name>
    <dbReference type="NCBI Taxonomy" id="1902781"/>
    <lineage>
        <taxon>Bacteria</taxon>
        <taxon>Pseudomonadati</taxon>
        <taxon>Pseudomonadota</taxon>
        <taxon>Gammaproteobacteria</taxon>
        <taxon>Alteromonadales</taxon>
        <taxon>Alteromonadaceae</taxon>
        <taxon>Agaribacter</taxon>
    </lineage>
</organism>
<dbReference type="Proteomes" id="UP001595478">
    <property type="component" value="Unassembled WGS sequence"/>
</dbReference>
<evidence type="ECO:0000313" key="1">
    <source>
        <dbReference type="EMBL" id="MFC3122069.1"/>
    </source>
</evidence>
<gene>
    <name evidence="1" type="ORF">ACFOHL_10585</name>
</gene>
<comment type="caution">
    <text evidence="1">The sequence shown here is derived from an EMBL/GenBank/DDBJ whole genome shotgun (WGS) entry which is preliminary data.</text>
</comment>
<protein>
    <submittedName>
        <fullName evidence="1">Uncharacterized protein</fullName>
    </submittedName>
</protein>
<dbReference type="RefSeq" id="WP_376920203.1">
    <property type="nucleotide sequence ID" value="NZ_JBHRSW010000017.1"/>
</dbReference>
<name>A0ABV7FP34_9ALTE</name>
<accession>A0ABV7FP34</accession>
<keyword evidence="2" id="KW-1185">Reference proteome</keyword>
<proteinExistence type="predicted"/>